<keyword evidence="5" id="KW-1185">Reference proteome</keyword>
<comment type="caution">
    <text evidence="4">The sequence shown here is derived from an EMBL/GenBank/DDBJ whole genome shotgun (WGS) entry which is preliminary data.</text>
</comment>
<feature type="domain" description="Reverse transcriptase" evidence="3">
    <location>
        <begin position="42"/>
        <end position="194"/>
    </location>
</feature>
<evidence type="ECO:0000313" key="4">
    <source>
        <dbReference type="EMBL" id="KAJ8417748.1"/>
    </source>
</evidence>
<gene>
    <name evidence="4" type="ORF">AAFF_G00225910</name>
</gene>
<protein>
    <recommendedName>
        <fullName evidence="2">ribonuclease H</fullName>
        <ecNumber evidence="2">3.1.26.4</ecNumber>
    </recommendedName>
</protein>
<dbReference type="InterPro" id="IPR043128">
    <property type="entry name" value="Rev_trsase/Diguanyl_cyclase"/>
</dbReference>
<evidence type="ECO:0000259" key="3">
    <source>
        <dbReference type="Pfam" id="PF00078"/>
    </source>
</evidence>
<organism evidence="4 5">
    <name type="scientific">Aldrovandia affinis</name>
    <dbReference type="NCBI Taxonomy" id="143900"/>
    <lineage>
        <taxon>Eukaryota</taxon>
        <taxon>Metazoa</taxon>
        <taxon>Chordata</taxon>
        <taxon>Craniata</taxon>
        <taxon>Vertebrata</taxon>
        <taxon>Euteleostomi</taxon>
        <taxon>Actinopterygii</taxon>
        <taxon>Neopterygii</taxon>
        <taxon>Teleostei</taxon>
        <taxon>Notacanthiformes</taxon>
        <taxon>Halosauridae</taxon>
        <taxon>Aldrovandia</taxon>
    </lineage>
</organism>
<dbReference type="PANTHER" id="PTHR24559">
    <property type="entry name" value="TRANSPOSON TY3-I GAG-POL POLYPROTEIN"/>
    <property type="match status" value="1"/>
</dbReference>
<dbReference type="Pfam" id="PF00078">
    <property type="entry name" value="RVT_1"/>
    <property type="match status" value="1"/>
</dbReference>
<dbReference type="CDD" id="cd01647">
    <property type="entry name" value="RT_LTR"/>
    <property type="match status" value="1"/>
</dbReference>
<reference evidence="4" key="1">
    <citation type="journal article" date="2023" name="Science">
        <title>Genome structures resolve the early diversification of teleost fishes.</title>
        <authorList>
            <person name="Parey E."/>
            <person name="Louis A."/>
            <person name="Montfort J."/>
            <person name="Bouchez O."/>
            <person name="Roques C."/>
            <person name="Iampietro C."/>
            <person name="Lluch J."/>
            <person name="Castinel A."/>
            <person name="Donnadieu C."/>
            <person name="Desvignes T."/>
            <person name="Floi Bucao C."/>
            <person name="Jouanno E."/>
            <person name="Wen M."/>
            <person name="Mejri S."/>
            <person name="Dirks R."/>
            <person name="Jansen H."/>
            <person name="Henkel C."/>
            <person name="Chen W.J."/>
            <person name="Zahm M."/>
            <person name="Cabau C."/>
            <person name="Klopp C."/>
            <person name="Thompson A.W."/>
            <person name="Robinson-Rechavi M."/>
            <person name="Braasch I."/>
            <person name="Lecointre G."/>
            <person name="Bobe J."/>
            <person name="Postlethwait J.H."/>
            <person name="Berthelot C."/>
            <person name="Roest Crollius H."/>
            <person name="Guiguen Y."/>
        </authorList>
    </citation>
    <scope>NUCLEOTIDE SEQUENCE</scope>
    <source>
        <strain evidence="4">NC1722</strain>
    </source>
</reference>
<dbReference type="Gene3D" id="3.30.70.270">
    <property type="match status" value="1"/>
</dbReference>
<dbReference type="AlphaFoldDB" id="A0AAD7X2G6"/>
<dbReference type="EC" id="3.1.26.4" evidence="2"/>
<dbReference type="SUPFAM" id="SSF56672">
    <property type="entry name" value="DNA/RNA polymerases"/>
    <property type="match status" value="1"/>
</dbReference>
<dbReference type="Proteomes" id="UP001221898">
    <property type="component" value="Unassembled WGS sequence"/>
</dbReference>
<comment type="similarity">
    <text evidence="1">Belongs to the beta type-B retroviral polymerase family. HERV class-II K(HML-2) pol subfamily.</text>
</comment>
<dbReference type="EMBL" id="JAINUG010000003">
    <property type="protein sequence ID" value="KAJ8417748.1"/>
    <property type="molecule type" value="Genomic_DNA"/>
</dbReference>
<accession>A0AAD7X2G6</accession>
<dbReference type="InterPro" id="IPR000477">
    <property type="entry name" value="RT_dom"/>
</dbReference>
<evidence type="ECO:0000256" key="1">
    <source>
        <dbReference type="ARBA" id="ARBA00010879"/>
    </source>
</evidence>
<dbReference type="PANTHER" id="PTHR24559:SF444">
    <property type="entry name" value="REVERSE TRANSCRIPTASE DOMAIN-CONTAINING PROTEIN"/>
    <property type="match status" value="1"/>
</dbReference>
<dbReference type="InterPro" id="IPR053134">
    <property type="entry name" value="RNA-dir_DNA_polymerase"/>
</dbReference>
<dbReference type="InterPro" id="IPR043502">
    <property type="entry name" value="DNA/RNA_pol_sf"/>
</dbReference>
<proteinExistence type="inferred from homology"/>
<name>A0AAD7X2G6_9TELE</name>
<dbReference type="GO" id="GO:0004523">
    <property type="term" value="F:RNA-DNA hybrid ribonuclease activity"/>
    <property type="evidence" value="ECO:0007669"/>
    <property type="project" value="UniProtKB-EC"/>
</dbReference>
<evidence type="ECO:0000256" key="2">
    <source>
        <dbReference type="ARBA" id="ARBA00012180"/>
    </source>
</evidence>
<sequence length="248" mass="27488">MRLAAAVVTDGQVAQLLSTANLAFGRKSWAGGFSKDKTVLEKKKDDSWCFCVDYRRLNAVTKKDSYPLSRIDDALEHISGSTWFSSLDLRSDYWQVELAPDARPKTAFTIGQGLWQFCVMLFGLCNAPATFERMLSHRQHCIVYLDDLLVHASDFKGALCNLREVFAAIRQAGLRLNPKKCQLFRRETAFLGHVVSADGVATDLAKIVAVRDWPPPPMSVTCEASWALPPTTAGTCRISPSSPVRFTA</sequence>
<evidence type="ECO:0000313" key="5">
    <source>
        <dbReference type="Proteomes" id="UP001221898"/>
    </source>
</evidence>